<comment type="caution">
    <text evidence="3">The sequence shown here is derived from an EMBL/GenBank/DDBJ whole genome shotgun (WGS) entry which is preliminary data.</text>
</comment>
<dbReference type="PANTHER" id="PTHR40763:SF5">
    <property type="entry name" value="MEMBRANE PROTEIN"/>
    <property type="match status" value="1"/>
</dbReference>
<evidence type="ECO:0000256" key="1">
    <source>
        <dbReference type="SAM" id="Phobius"/>
    </source>
</evidence>
<sequence length="149" mass="16576">MEPQPATTPLRASDSDRDATIERLGDALAEGALDTTEYDIRLQQATTATTLAQLHPLTADLPASQATLAKEDAARKAAQHHADKRAWLNEWSYWTGGAAIMTAIWAVNSLREGEWSFYWPLAPLGIWAAILVSYAIWPERDRTDHPTRH</sequence>
<feature type="domain" description="DUF1707" evidence="2">
    <location>
        <begin position="10"/>
        <end position="62"/>
    </location>
</feature>
<feature type="transmembrane region" description="Helical" evidence="1">
    <location>
        <begin position="117"/>
        <end position="137"/>
    </location>
</feature>
<organism evidence="3 4">
    <name type="scientific">Actinomadura viridis</name>
    <dbReference type="NCBI Taxonomy" id="58110"/>
    <lineage>
        <taxon>Bacteria</taxon>
        <taxon>Bacillati</taxon>
        <taxon>Actinomycetota</taxon>
        <taxon>Actinomycetes</taxon>
        <taxon>Streptosporangiales</taxon>
        <taxon>Thermomonosporaceae</taxon>
        <taxon>Actinomadura</taxon>
    </lineage>
</organism>
<reference evidence="3" key="1">
    <citation type="submission" date="2020-11" db="EMBL/GenBank/DDBJ databases">
        <title>Sequencing the genomes of 1000 actinobacteria strains.</title>
        <authorList>
            <person name="Klenk H.-P."/>
        </authorList>
    </citation>
    <scope>NUCLEOTIDE SEQUENCE</scope>
    <source>
        <strain evidence="3">DSM 43175</strain>
    </source>
</reference>
<gene>
    <name evidence="3" type="ORF">IW256_003828</name>
</gene>
<evidence type="ECO:0000259" key="2">
    <source>
        <dbReference type="Pfam" id="PF08044"/>
    </source>
</evidence>
<dbReference type="AlphaFoldDB" id="A0A931DMB6"/>
<keyword evidence="1" id="KW-1133">Transmembrane helix</keyword>
<feature type="transmembrane region" description="Helical" evidence="1">
    <location>
        <begin position="91"/>
        <end position="111"/>
    </location>
</feature>
<dbReference type="EMBL" id="JADOUA010000001">
    <property type="protein sequence ID" value="MBG6089715.1"/>
    <property type="molecule type" value="Genomic_DNA"/>
</dbReference>
<keyword evidence="1" id="KW-0472">Membrane</keyword>
<dbReference type="Proteomes" id="UP000614047">
    <property type="component" value="Unassembled WGS sequence"/>
</dbReference>
<keyword evidence="4" id="KW-1185">Reference proteome</keyword>
<dbReference type="PANTHER" id="PTHR40763">
    <property type="entry name" value="MEMBRANE PROTEIN-RELATED"/>
    <property type="match status" value="1"/>
</dbReference>
<proteinExistence type="predicted"/>
<evidence type="ECO:0000313" key="3">
    <source>
        <dbReference type="EMBL" id="MBG6089715.1"/>
    </source>
</evidence>
<dbReference type="Pfam" id="PF08044">
    <property type="entry name" value="DUF1707"/>
    <property type="match status" value="1"/>
</dbReference>
<accession>A0A931DMB6</accession>
<protein>
    <recommendedName>
        <fullName evidence="2">DUF1707 domain-containing protein</fullName>
    </recommendedName>
</protein>
<dbReference type="RefSeq" id="WP_197012279.1">
    <property type="nucleotide sequence ID" value="NZ_BAABES010000010.1"/>
</dbReference>
<keyword evidence="1" id="KW-0812">Transmembrane</keyword>
<dbReference type="InterPro" id="IPR012551">
    <property type="entry name" value="DUF1707_SHOCT-like"/>
</dbReference>
<evidence type="ECO:0000313" key="4">
    <source>
        <dbReference type="Proteomes" id="UP000614047"/>
    </source>
</evidence>
<name>A0A931DMB6_9ACTN</name>